<dbReference type="InterPro" id="IPR007197">
    <property type="entry name" value="rSAM"/>
</dbReference>
<dbReference type="PANTHER" id="PTHR43409">
    <property type="entry name" value="ANAEROBIC MAGNESIUM-PROTOPORPHYRIN IX MONOMETHYL ESTER CYCLASE-RELATED"/>
    <property type="match status" value="1"/>
</dbReference>
<dbReference type="SFLD" id="SFLDG01082">
    <property type="entry name" value="B12-binding_domain_containing"/>
    <property type="match status" value="1"/>
</dbReference>
<dbReference type="SFLD" id="SFLDS00029">
    <property type="entry name" value="Radical_SAM"/>
    <property type="match status" value="1"/>
</dbReference>
<dbReference type="InterPro" id="IPR023404">
    <property type="entry name" value="rSAM_horseshoe"/>
</dbReference>
<keyword evidence="4" id="KW-0949">S-adenosyl-L-methionine</keyword>
<comment type="cofactor">
    <cofactor evidence="1">
        <name>[4Fe-4S] cluster</name>
        <dbReference type="ChEBI" id="CHEBI:49883"/>
    </cofactor>
</comment>
<keyword evidence="6" id="KW-0408">Iron</keyword>
<dbReference type="InterPro" id="IPR051198">
    <property type="entry name" value="BchE-like"/>
</dbReference>
<dbReference type="AlphaFoldDB" id="A0A1F5NUX1"/>
<dbReference type="Gene3D" id="3.80.30.20">
    <property type="entry name" value="tm_1862 like domain"/>
    <property type="match status" value="1"/>
</dbReference>
<dbReference type="SUPFAM" id="SSF102114">
    <property type="entry name" value="Radical SAM enzymes"/>
    <property type="match status" value="1"/>
</dbReference>
<dbReference type="InterPro" id="IPR058240">
    <property type="entry name" value="rSAM_sf"/>
</dbReference>
<keyword evidence="7" id="KW-0411">Iron-sulfur</keyword>
<sequence length="516" mass="57942">MKPTALNVILIKPSKYGKDGYVERFRWGFMPNATLPYLRSMTPSEIDGIPIQVSTIDEYVMGDTDYLARLKRHHGEQTLVALVAVQSHQFHRAGDIAALAYLNGCLAVIGGPHPMTCNTEMLQGRGVSFALAEAETVWPAILSDAVQGKLKPIYGHGERWAKKLEPPVLIPASREELSGYIIPMVGIYPARGCVFRCNFCSVVKITGQRMRSQPVAITIESIRRAKAAGIRLIMFVSDNFNKYKEVVDLLTAMIEERFDLPFFCQCDTQIVRQPELLELLKRAGCFQIFLGVESLDRKTLLAAKKAQNHPEKYWQIVAQCRRLGISTHFSQIIGFPEDTEHQICDQVEQIRDIGPTVASFYTLCPIPGTEQYDDFMRQGVITEENLDRFDGTCSTWQHPNLSGNDLDRLFRNCYRRFYTAGHALRNLRYLKPGPGGILPAIGGSLGYGAFARYSAWRGRHPMSGGVASVKTDHVRDYIDTRRTLYGLSHFPLPESLSLTAEEEKWNSQANPAVFSA</sequence>
<feature type="domain" description="Radical SAM core" evidence="8">
    <location>
        <begin position="179"/>
        <end position="399"/>
    </location>
</feature>
<dbReference type="GO" id="GO:0046872">
    <property type="term" value="F:metal ion binding"/>
    <property type="evidence" value="ECO:0007669"/>
    <property type="project" value="UniProtKB-KW"/>
</dbReference>
<dbReference type="PROSITE" id="PS51918">
    <property type="entry name" value="RADICAL_SAM"/>
    <property type="match status" value="1"/>
</dbReference>
<comment type="caution">
    <text evidence="9">The sequence shown here is derived from an EMBL/GenBank/DDBJ whole genome shotgun (WGS) entry which is preliminary data.</text>
</comment>
<dbReference type="GO" id="GO:0005829">
    <property type="term" value="C:cytosol"/>
    <property type="evidence" value="ECO:0007669"/>
    <property type="project" value="TreeGrafter"/>
</dbReference>
<evidence type="ECO:0000256" key="5">
    <source>
        <dbReference type="ARBA" id="ARBA00022723"/>
    </source>
</evidence>
<organism evidence="9 10">
    <name type="scientific">Candidatus Doudnabacteria bacterium RIFCSPHIGHO2_01_FULL_46_24</name>
    <dbReference type="NCBI Taxonomy" id="1817825"/>
    <lineage>
        <taxon>Bacteria</taxon>
        <taxon>Candidatus Doudnaibacteriota</taxon>
    </lineage>
</organism>
<dbReference type="Proteomes" id="UP000178892">
    <property type="component" value="Unassembled WGS sequence"/>
</dbReference>
<evidence type="ECO:0000313" key="9">
    <source>
        <dbReference type="EMBL" id="OGE81364.1"/>
    </source>
</evidence>
<evidence type="ECO:0000256" key="1">
    <source>
        <dbReference type="ARBA" id="ARBA00001966"/>
    </source>
</evidence>
<evidence type="ECO:0000256" key="2">
    <source>
        <dbReference type="ARBA" id="ARBA00022603"/>
    </source>
</evidence>
<dbReference type="SMART" id="SM00729">
    <property type="entry name" value="Elp3"/>
    <property type="match status" value="1"/>
</dbReference>
<dbReference type="InterPro" id="IPR006638">
    <property type="entry name" value="Elp3/MiaA/NifB-like_rSAM"/>
</dbReference>
<keyword evidence="2" id="KW-0489">Methyltransferase</keyword>
<dbReference type="EMBL" id="MFEL01000008">
    <property type="protein sequence ID" value="OGE81364.1"/>
    <property type="molecule type" value="Genomic_DNA"/>
</dbReference>
<dbReference type="PANTHER" id="PTHR43409:SF7">
    <property type="entry name" value="BLL1977 PROTEIN"/>
    <property type="match status" value="1"/>
</dbReference>
<keyword evidence="5" id="KW-0479">Metal-binding</keyword>
<evidence type="ECO:0000256" key="7">
    <source>
        <dbReference type="ARBA" id="ARBA00023014"/>
    </source>
</evidence>
<accession>A0A1F5NUX1</accession>
<evidence type="ECO:0000259" key="8">
    <source>
        <dbReference type="PROSITE" id="PS51918"/>
    </source>
</evidence>
<dbReference type="SFLD" id="SFLDG01123">
    <property type="entry name" value="methyltransferase_(Class_B)"/>
    <property type="match status" value="1"/>
</dbReference>
<name>A0A1F5NUX1_9BACT</name>
<dbReference type="Pfam" id="PF04055">
    <property type="entry name" value="Radical_SAM"/>
    <property type="match status" value="1"/>
</dbReference>
<keyword evidence="3" id="KW-0808">Transferase</keyword>
<dbReference type="GO" id="GO:0051539">
    <property type="term" value="F:4 iron, 4 sulfur cluster binding"/>
    <property type="evidence" value="ECO:0007669"/>
    <property type="project" value="UniProtKB-KW"/>
</dbReference>
<evidence type="ECO:0000313" key="10">
    <source>
        <dbReference type="Proteomes" id="UP000178892"/>
    </source>
</evidence>
<evidence type="ECO:0000256" key="3">
    <source>
        <dbReference type="ARBA" id="ARBA00022679"/>
    </source>
</evidence>
<evidence type="ECO:0000256" key="4">
    <source>
        <dbReference type="ARBA" id="ARBA00022691"/>
    </source>
</evidence>
<reference evidence="9 10" key="1">
    <citation type="journal article" date="2016" name="Nat. Commun.">
        <title>Thousands of microbial genomes shed light on interconnected biogeochemical processes in an aquifer system.</title>
        <authorList>
            <person name="Anantharaman K."/>
            <person name="Brown C.T."/>
            <person name="Hug L.A."/>
            <person name="Sharon I."/>
            <person name="Castelle C.J."/>
            <person name="Probst A.J."/>
            <person name="Thomas B.C."/>
            <person name="Singh A."/>
            <person name="Wilkins M.J."/>
            <person name="Karaoz U."/>
            <person name="Brodie E.L."/>
            <person name="Williams K.H."/>
            <person name="Hubbard S.S."/>
            <person name="Banfield J.F."/>
        </authorList>
    </citation>
    <scope>NUCLEOTIDE SEQUENCE [LARGE SCALE GENOMIC DNA]</scope>
</reference>
<proteinExistence type="predicted"/>
<dbReference type="CDD" id="cd01335">
    <property type="entry name" value="Radical_SAM"/>
    <property type="match status" value="1"/>
</dbReference>
<gene>
    <name evidence="9" type="ORF">A2720_02370</name>
</gene>
<protein>
    <recommendedName>
        <fullName evidence="8">Radical SAM core domain-containing protein</fullName>
    </recommendedName>
</protein>
<dbReference type="InterPro" id="IPR034466">
    <property type="entry name" value="Methyltransferase_Class_B"/>
</dbReference>
<evidence type="ECO:0000256" key="6">
    <source>
        <dbReference type="ARBA" id="ARBA00023004"/>
    </source>
</evidence>
<dbReference type="GO" id="GO:0003824">
    <property type="term" value="F:catalytic activity"/>
    <property type="evidence" value="ECO:0007669"/>
    <property type="project" value="InterPro"/>
</dbReference>